<keyword evidence="1 2" id="KW-0238">DNA-binding</keyword>
<dbReference type="PANTHER" id="PTHR10302">
    <property type="entry name" value="SINGLE-STRANDED DNA-BINDING PROTEIN"/>
    <property type="match status" value="1"/>
</dbReference>
<keyword evidence="4" id="KW-1185">Reference proteome</keyword>
<sequence>MEINRTIFSGRLVADPKLVYVKNKTVAVCTFTVAQNRKHGEGTNYIPVIAWREYAERLANDLKKGMSVTVDGYLQSREREDLKTHLVEVHVEFVKYG</sequence>
<proteinExistence type="predicted"/>
<dbReference type="InterPro" id="IPR012340">
    <property type="entry name" value="NA-bd_OB-fold"/>
</dbReference>
<dbReference type="PANTHER" id="PTHR10302:SF27">
    <property type="entry name" value="SINGLE-STRANDED DNA-BINDING PROTEIN"/>
    <property type="match status" value="1"/>
</dbReference>
<evidence type="ECO:0000313" key="4">
    <source>
        <dbReference type="Proteomes" id="UP001139179"/>
    </source>
</evidence>
<dbReference type="GO" id="GO:0006260">
    <property type="term" value="P:DNA replication"/>
    <property type="evidence" value="ECO:0007669"/>
    <property type="project" value="InterPro"/>
</dbReference>
<dbReference type="Proteomes" id="UP001139179">
    <property type="component" value="Unassembled WGS sequence"/>
</dbReference>
<protein>
    <submittedName>
        <fullName evidence="3">Single-stranded DNA-binding protein</fullName>
    </submittedName>
</protein>
<reference evidence="3" key="1">
    <citation type="submission" date="2022-05" db="EMBL/GenBank/DDBJ databases">
        <title>Comparative Genomics of Spacecraft Associated Microbes.</title>
        <authorList>
            <person name="Tran M.T."/>
            <person name="Wright A."/>
            <person name="Seuylemezian A."/>
            <person name="Eisen J."/>
            <person name="Coil D."/>
        </authorList>
    </citation>
    <scope>NUCLEOTIDE SEQUENCE</scope>
    <source>
        <strain evidence="3">214.1.1</strain>
    </source>
</reference>
<gene>
    <name evidence="3" type="ORF">M3202_21335</name>
</gene>
<dbReference type="Gene3D" id="2.40.50.140">
    <property type="entry name" value="Nucleic acid-binding proteins"/>
    <property type="match status" value="1"/>
</dbReference>
<accession>A0A9X2DT14</accession>
<dbReference type="Pfam" id="PF00436">
    <property type="entry name" value="SSB"/>
    <property type="match status" value="1"/>
</dbReference>
<dbReference type="InterPro" id="IPR000424">
    <property type="entry name" value="Primosome_PriB/ssb"/>
</dbReference>
<dbReference type="PROSITE" id="PS50935">
    <property type="entry name" value="SSB"/>
    <property type="match status" value="1"/>
</dbReference>
<dbReference type="GO" id="GO:0009295">
    <property type="term" value="C:nucleoid"/>
    <property type="evidence" value="ECO:0007669"/>
    <property type="project" value="TreeGrafter"/>
</dbReference>
<dbReference type="EMBL" id="JAMBOL010000045">
    <property type="protein sequence ID" value="MCM3716591.1"/>
    <property type="molecule type" value="Genomic_DNA"/>
</dbReference>
<organism evidence="3 4">
    <name type="scientific">Halalkalibacter oceani</name>
    <dbReference type="NCBI Taxonomy" id="1653776"/>
    <lineage>
        <taxon>Bacteria</taxon>
        <taxon>Bacillati</taxon>
        <taxon>Bacillota</taxon>
        <taxon>Bacilli</taxon>
        <taxon>Bacillales</taxon>
        <taxon>Bacillaceae</taxon>
        <taxon>Halalkalibacter</taxon>
    </lineage>
</organism>
<dbReference type="SUPFAM" id="SSF50249">
    <property type="entry name" value="Nucleic acid-binding proteins"/>
    <property type="match status" value="1"/>
</dbReference>
<dbReference type="AlphaFoldDB" id="A0A9X2DT14"/>
<dbReference type="RefSeq" id="WP_251225239.1">
    <property type="nucleotide sequence ID" value="NZ_JAMBOL010000045.1"/>
</dbReference>
<evidence type="ECO:0000313" key="3">
    <source>
        <dbReference type="EMBL" id="MCM3716591.1"/>
    </source>
</evidence>
<name>A0A9X2DT14_9BACI</name>
<dbReference type="GO" id="GO:0003697">
    <property type="term" value="F:single-stranded DNA binding"/>
    <property type="evidence" value="ECO:0007669"/>
    <property type="project" value="InterPro"/>
</dbReference>
<evidence type="ECO:0000256" key="1">
    <source>
        <dbReference type="ARBA" id="ARBA00023125"/>
    </source>
</evidence>
<dbReference type="CDD" id="cd04496">
    <property type="entry name" value="SSB_OBF"/>
    <property type="match status" value="1"/>
</dbReference>
<evidence type="ECO:0000256" key="2">
    <source>
        <dbReference type="PROSITE-ProRule" id="PRU00252"/>
    </source>
</evidence>
<dbReference type="InterPro" id="IPR011344">
    <property type="entry name" value="ssDNA-bd"/>
</dbReference>
<comment type="caution">
    <text evidence="3">The sequence shown here is derived from an EMBL/GenBank/DDBJ whole genome shotgun (WGS) entry which is preliminary data.</text>
</comment>
<dbReference type="PIRSF" id="PIRSF002070">
    <property type="entry name" value="SSB"/>
    <property type="match status" value="1"/>
</dbReference>